<evidence type="ECO:0000313" key="3">
    <source>
        <dbReference type="EMBL" id="MFC4739318.1"/>
    </source>
</evidence>
<comment type="caution">
    <text evidence="3">The sequence shown here is derived from an EMBL/GenBank/DDBJ whole genome shotgun (WGS) entry which is preliminary data.</text>
</comment>
<reference evidence="4" key="1">
    <citation type="journal article" date="2019" name="Int. J. Syst. Evol. Microbiol.">
        <title>The Global Catalogue of Microorganisms (GCM) 10K type strain sequencing project: providing services to taxonomists for standard genome sequencing and annotation.</title>
        <authorList>
            <consortium name="The Broad Institute Genomics Platform"/>
            <consortium name="The Broad Institute Genome Sequencing Center for Infectious Disease"/>
            <person name="Wu L."/>
            <person name="Ma J."/>
        </authorList>
    </citation>
    <scope>NUCLEOTIDE SEQUENCE [LARGE SCALE GENOMIC DNA]</scope>
    <source>
        <strain evidence="4">CCUG 50349</strain>
    </source>
</reference>
<dbReference type="InterPro" id="IPR046551">
    <property type="entry name" value="DUF6705"/>
</dbReference>
<feature type="chain" id="PRO_5047303761" evidence="1">
    <location>
        <begin position="19"/>
        <end position="205"/>
    </location>
</feature>
<protein>
    <submittedName>
        <fullName evidence="3">DUF6705 family protein</fullName>
    </submittedName>
</protein>
<feature type="signal peptide" evidence="1">
    <location>
        <begin position="1"/>
        <end position="18"/>
    </location>
</feature>
<feature type="domain" description="DUF6705" evidence="2">
    <location>
        <begin position="4"/>
        <end position="135"/>
    </location>
</feature>
<name>A0ABV9P135_9FLAO</name>
<keyword evidence="1" id="KW-0732">Signal</keyword>
<proteinExistence type="predicted"/>
<dbReference type="EMBL" id="JBHSGW010000003">
    <property type="protein sequence ID" value="MFC4739318.1"/>
    <property type="molecule type" value="Genomic_DNA"/>
</dbReference>
<keyword evidence="4" id="KW-1185">Reference proteome</keyword>
<evidence type="ECO:0000259" key="2">
    <source>
        <dbReference type="Pfam" id="PF20448"/>
    </source>
</evidence>
<evidence type="ECO:0000256" key="1">
    <source>
        <dbReference type="SAM" id="SignalP"/>
    </source>
</evidence>
<dbReference type="Proteomes" id="UP001595885">
    <property type="component" value="Unassembled WGS sequence"/>
</dbReference>
<dbReference type="RefSeq" id="WP_379738615.1">
    <property type="nucleotide sequence ID" value="NZ_JBHSGW010000003.1"/>
</dbReference>
<accession>A0ABV9P135</accession>
<dbReference type="Pfam" id="PF20448">
    <property type="entry name" value="DUF6705"/>
    <property type="match status" value="1"/>
</dbReference>
<organism evidence="3 4">
    <name type="scientific">Flavobacterium ponti</name>
    <dbReference type="NCBI Taxonomy" id="665133"/>
    <lineage>
        <taxon>Bacteria</taxon>
        <taxon>Pseudomonadati</taxon>
        <taxon>Bacteroidota</taxon>
        <taxon>Flavobacteriia</taxon>
        <taxon>Flavobacteriales</taxon>
        <taxon>Flavobacteriaceae</taxon>
        <taxon>Flavobacterium</taxon>
    </lineage>
</organism>
<gene>
    <name evidence="3" type="ORF">ACFO3U_04870</name>
</gene>
<sequence length="205" mass="23200">MSKKIILIALLFFCFAKAQEVPGYPVLSTTSLAIESDDIHFAENGNYAMDTANERDQYVGTWQYNQNGTLFIIKIEKRDQRFLGDIIQGQLESTYSYIDEVRIRYKLVINGVLLYDNLNETNMNNINTSGFKFAGDDYLSGNFIDKTKNVGVRYQIYKTDASTPETIIFKADNGANFKLGPDSSYTSGEQIIFIPLGETTMIKID</sequence>
<evidence type="ECO:0000313" key="4">
    <source>
        <dbReference type="Proteomes" id="UP001595885"/>
    </source>
</evidence>